<dbReference type="GO" id="GO:0003676">
    <property type="term" value="F:nucleic acid binding"/>
    <property type="evidence" value="ECO:0007669"/>
    <property type="project" value="InterPro"/>
</dbReference>
<proteinExistence type="predicted"/>
<dbReference type="PANTHER" id="PTHR46060">
    <property type="entry name" value="MARINER MOS1 TRANSPOSASE-LIKE PROTEIN"/>
    <property type="match status" value="1"/>
</dbReference>
<dbReference type="InterPro" id="IPR036397">
    <property type="entry name" value="RNaseH_sf"/>
</dbReference>
<dbReference type="EMBL" id="BGPR01009227">
    <property type="protein sequence ID" value="GBN38727.1"/>
    <property type="molecule type" value="Genomic_DNA"/>
</dbReference>
<dbReference type="AlphaFoldDB" id="A0A4Y2NL47"/>
<dbReference type="Proteomes" id="UP000499080">
    <property type="component" value="Unassembled WGS sequence"/>
</dbReference>
<protein>
    <submittedName>
        <fullName evidence="1">Mariner Mos1 transposase</fullName>
    </submittedName>
</protein>
<evidence type="ECO:0000313" key="1">
    <source>
        <dbReference type="EMBL" id="GBN38727.1"/>
    </source>
</evidence>
<reference evidence="1 2" key="1">
    <citation type="journal article" date="2019" name="Sci. Rep.">
        <title>Orb-weaving spider Araneus ventricosus genome elucidates the spidroin gene catalogue.</title>
        <authorList>
            <person name="Kono N."/>
            <person name="Nakamura H."/>
            <person name="Ohtoshi R."/>
            <person name="Moran D.A.P."/>
            <person name="Shinohara A."/>
            <person name="Yoshida Y."/>
            <person name="Fujiwara M."/>
            <person name="Mori M."/>
            <person name="Tomita M."/>
            <person name="Arakawa K."/>
        </authorList>
    </citation>
    <scope>NUCLEOTIDE SEQUENCE [LARGE SCALE GENOMIC DNA]</scope>
</reference>
<dbReference type="PANTHER" id="PTHR46060:SF1">
    <property type="entry name" value="MARINER MOS1 TRANSPOSASE-LIKE PROTEIN"/>
    <property type="match status" value="1"/>
</dbReference>
<dbReference type="Pfam" id="PF01359">
    <property type="entry name" value="Transposase_1"/>
    <property type="match status" value="1"/>
</dbReference>
<sequence>MRKFVKTERYQKTKRLGSALTFLTRYSEEANEFLNKIVTGEVFTIPHKKNFKTTLSAHKIMCTVFWNRQGILLVEFLPRGEPSMRDDIVKYCENCGEQFKTKGEECSVKALCCFMTTHVPHSAGVTQNLIQRFGWEQFDHPPYSPELAPSDYHLFVNLKRDFGGRRSDSDDDARNVVQRWLSSLAASSFEDGIHKLVFRYDKCLNNGGNYVEK</sequence>
<organism evidence="1 2">
    <name type="scientific">Araneus ventricosus</name>
    <name type="common">Orbweaver spider</name>
    <name type="synonym">Epeira ventricosa</name>
    <dbReference type="NCBI Taxonomy" id="182803"/>
    <lineage>
        <taxon>Eukaryota</taxon>
        <taxon>Metazoa</taxon>
        <taxon>Ecdysozoa</taxon>
        <taxon>Arthropoda</taxon>
        <taxon>Chelicerata</taxon>
        <taxon>Arachnida</taxon>
        <taxon>Araneae</taxon>
        <taxon>Araneomorphae</taxon>
        <taxon>Entelegynae</taxon>
        <taxon>Araneoidea</taxon>
        <taxon>Araneidae</taxon>
        <taxon>Araneus</taxon>
    </lineage>
</organism>
<dbReference type="InterPro" id="IPR001888">
    <property type="entry name" value="Transposase_1"/>
</dbReference>
<comment type="caution">
    <text evidence="1">The sequence shown here is derived from an EMBL/GenBank/DDBJ whole genome shotgun (WGS) entry which is preliminary data.</text>
</comment>
<accession>A0A4Y2NL47</accession>
<dbReference type="OrthoDB" id="6753549at2759"/>
<dbReference type="InterPro" id="IPR052709">
    <property type="entry name" value="Transposase-MT_Hybrid"/>
</dbReference>
<name>A0A4Y2NL47_ARAVE</name>
<gene>
    <name evidence="1" type="primary">marinerT_100</name>
    <name evidence="1" type="ORF">AVEN_16393_1</name>
</gene>
<keyword evidence="2" id="KW-1185">Reference proteome</keyword>
<dbReference type="Gene3D" id="3.30.420.10">
    <property type="entry name" value="Ribonuclease H-like superfamily/Ribonuclease H"/>
    <property type="match status" value="1"/>
</dbReference>
<evidence type="ECO:0000313" key="2">
    <source>
        <dbReference type="Proteomes" id="UP000499080"/>
    </source>
</evidence>